<keyword evidence="10 13" id="KW-0472">Membrane</keyword>
<evidence type="ECO:0000256" key="10">
    <source>
        <dbReference type="ARBA" id="ARBA00023136"/>
    </source>
</evidence>
<dbReference type="SUPFAM" id="SSF56935">
    <property type="entry name" value="Porins"/>
    <property type="match status" value="1"/>
</dbReference>
<dbReference type="EMBL" id="BAABFN010000006">
    <property type="protein sequence ID" value="GAA4314168.1"/>
    <property type="molecule type" value="Genomic_DNA"/>
</dbReference>
<keyword evidence="17" id="KW-1185">Reference proteome</keyword>
<comment type="subcellular location">
    <subcellularLocation>
        <location evidence="1 13">Cell outer membrane</location>
        <topology evidence="1 13">Multi-pass membrane protein</topology>
    </subcellularLocation>
</comment>
<feature type="signal peptide" evidence="14">
    <location>
        <begin position="1"/>
        <end position="19"/>
    </location>
</feature>
<proteinExistence type="inferred from homology"/>
<evidence type="ECO:0000256" key="3">
    <source>
        <dbReference type="ARBA" id="ARBA00022452"/>
    </source>
</evidence>
<evidence type="ECO:0000256" key="13">
    <source>
        <dbReference type="PROSITE-ProRule" id="PRU01360"/>
    </source>
</evidence>
<evidence type="ECO:0000256" key="4">
    <source>
        <dbReference type="ARBA" id="ARBA00022496"/>
    </source>
</evidence>
<keyword evidence="6 14" id="KW-0732">Signal</keyword>
<dbReference type="NCBIfam" id="TIGR01783">
    <property type="entry name" value="TonB-siderophor"/>
    <property type="match status" value="1"/>
</dbReference>
<dbReference type="InterPro" id="IPR039426">
    <property type="entry name" value="TonB-dep_rcpt-like"/>
</dbReference>
<dbReference type="PROSITE" id="PS52016">
    <property type="entry name" value="TONB_DEPENDENT_REC_3"/>
    <property type="match status" value="1"/>
</dbReference>
<dbReference type="InterPro" id="IPR036942">
    <property type="entry name" value="Beta-barrel_TonB_sf"/>
</dbReference>
<keyword evidence="2 13" id="KW-0813">Transport</keyword>
<organism evidence="16 17">
    <name type="scientific">Compostibacter hankyongensis</name>
    <dbReference type="NCBI Taxonomy" id="1007089"/>
    <lineage>
        <taxon>Bacteria</taxon>
        <taxon>Pseudomonadati</taxon>
        <taxon>Bacteroidota</taxon>
        <taxon>Chitinophagia</taxon>
        <taxon>Chitinophagales</taxon>
        <taxon>Chitinophagaceae</taxon>
        <taxon>Compostibacter</taxon>
    </lineage>
</organism>
<accession>A0ABP8FZD6</accession>
<protein>
    <submittedName>
        <fullName evidence="16">TonB-dependent siderophore receptor</fullName>
    </submittedName>
</protein>
<keyword evidence="9" id="KW-0798">TonB box</keyword>
<keyword evidence="3 13" id="KW-1134">Transmembrane beta strand</keyword>
<keyword evidence="4" id="KW-0410">Iron transport</keyword>
<evidence type="ECO:0000313" key="16">
    <source>
        <dbReference type="EMBL" id="GAA4314168.1"/>
    </source>
</evidence>
<reference evidence="17" key="1">
    <citation type="journal article" date="2019" name="Int. J. Syst. Evol. Microbiol.">
        <title>The Global Catalogue of Microorganisms (GCM) 10K type strain sequencing project: providing services to taxonomists for standard genome sequencing and annotation.</title>
        <authorList>
            <consortium name="The Broad Institute Genomics Platform"/>
            <consortium name="The Broad Institute Genome Sequencing Center for Infectious Disease"/>
            <person name="Wu L."/>
            <person name="Ma J."/>
        </authorList>
    </citation>
    <scope>NUCLEOTIDE SEQUENCE [LARGE SCALE GENOMIC DNA]</scope>
    <source>
        <strain evidence="17">JCM 17664</strain>
    </source>
</reference>
<dbReference type="Gene3D" id="2.170.130.10">
    <property type="entry name" value="TonB-dependent receptor, plug domain"/>
    <property type="match status" value="1"/>
</dbReference>
<evidence type="ECO:0000256" key="9">
    <source>
        <dbReference type="ARBA" id="ARBA00023077"/>
    </source>
</evidence>
<sequence>MKFLIALPALLLFAAHSFAQEQTGRITGTVMDAGNNPAAGITVLLEASGKTAVTGENGIFVLKGVPPGVHTLRISLPRHRDARKTVTVTAGETAHADMRLAVPAATLEGVTVTGSRNGFKAGKTSPSLRIEGPLRDIPQNIQVVTGQVLTSQQVLSMSDGVIRNVSGATRLEHWGDLYTRVNARGSRLSAFRNGVNITSDWGPLDEDMSFVDHIEFVKGPAGFMMSNGEPSGIYNVVTKKPTGVTRGTATLTLGSFDLYRATLDLDGRLSRDGRLLYRLNLMGQNKNSFRDYEFNNRFSIAPVISYQLDDKTLLTAEYTYQHVRMSDLGSAYVFSTEGYATLPRDFTFSEPGLEPNHVGEHSAFLNLQHRFNTHWKLTAQAAHFDDKQVASDIWPEAVLPDGKAIRDLYSFDAALKNSFGQVFLNGNVQTGKVHHRILTGVDMGTKKELYDWGQIFPLDSAGAEFDSKHPVYGSPAYGYPQIDRSSSLDQRAVSRINQSYTGLYFQDELGFWDNKVRLTLAGRYTFVRQSSDGEQITAKKFTPRAGLSVSLGKQASVYALYDQSFLPQTGVLRGGKTPKPITGNNIELGLKKDWFGSRLSTTLSLYRIIKNNELSPDPTSTPAEPYSLQLGQSTAEGVEFEARGEIAAGLSIVANYAYTDSYVSKETEDYGNIVKKGTRIAGFAKHDANAWLVYRLHSSVLKGLGISAGFNYQAGRSTWSWTTEPSRENLPDYFKLDAGLSWEHRQLTLTANVFNILNTYLYSGADYGNYYYWQAEAPRNLRFSVAYRF</sequence>
<dbReference type="Proteomes" id="UP001501207">
    <property type="component" value="Unassembled WGS sequence"/>
</dbReference>
<dbReference type="PANTHER" id="PTHR32552">
    <property type="entry name" value="FERRICHROME IRON RECEPTOR-RELATED"/>
    <property type="match status" value="1"/>
</dbReference>
<keyword evidence="8" id="KW-0406">Ion transport</keyword>
<comment type="caution">
    <text evidence="16">The sequence shown here is derived from an EMBL/GenBank/DDBJ whole genome shotgun (WGS) entry which is preliminary data.</text>
</comment>
<feature type="domain" description="TonB-dependent receptor plug" evidence="15">
    <location>
        <begin position="134"/>
        <end position="233"/>
    </location>
</feature>
<dbReference type="InterPro" id="IPR037066">
    <property type="entry name" value="Plug_dom_sf"/>
</dbReference>
<evidence type="ECO:0000313" key="17">
    <source>
        <dbReference type="Proteomes" id="UP001501207"/>
    </source>
</evidence>
<dbReference type="PROSITE" id="PS01156">
    <property type="entry name" value="TONB_DEPENDENT_REC_2"/>
    <property type="match status" value="1"/>
</dbReference>
<evidence type="ECO:0000256" key="14">
    <source>
        <dbReference type="SAM" id="SignalP"/>
    </source>
</evidence>
<comment type="similarity">
    <text evidence="13">Belongs to the TonB-dependent receptor family.</text>
</comment>
<evidence type="ECO:0000259" key="15">
    <source>
        <dbReference type="Pfam" id="PF07715"/>
    </source>
</evidence>
<evidence type="ECO:0000256" key="12">
    <source>
        <dbReference type="ARBA" id="ARBA00023237"/>
    </source>
</evidence>
<dbReference type="Gene3D" id="2.40.170.20">
    <property type="entry name" value="TonB-dependent receptor, beta-barrel domain"/>
    <property type="match status" value="1"/>
</dbReference>
<dbReference type="CDD" id="cd01347">
    <property type="entry name" value="ligand_gated_channel"/>
    <property type="match status" value="1"/>
</dbReference>
<dbReference type="Pfam" id="PF07715">
    <property type="entry name" value="Plug"/>
    <property type="match status" value="1"/>
</dbReference>
<evidence type="ECO:0000256" key="5">
    <source>
        <dbReference type="ARBA" id="ARBA00022692"/>
    </source>
</evidence>
<dbReference type="PANTHER" id="PTHR32552:SF68">
    <property type="entry name" value="FERRICHROME OUTER MEMBRANE TRANSPORTER_PHAGE RECEPTOR"/>
    <property type="match status" value="1"/>
</dbReference>
<evidence type="ECO:0000256" key="7">
    <source>
        <dbReference type="ARBA" id="ARBA00023004"/>
    </source>
</evidence>
<evidence type="ECO:0000256" key="6">
    <source>
        <dbReference type="ARBA" id="ARBA00022729"/>
    </source>
</evidence>
<evidence type="ECO:0000256" key="2">
    <source>
        <dbReference type="ARBA" id="ARBA00022448"/>
    </source>
</evidence>
<keyword evidence="11 16" id="KW-0675">Receptor</keyword>
<dbReference type="RefSeq" id="WP_344979789.1">
    <property type="nucleotide sequence ID" value="NZ_BAABFN010000006.1"/>
</dbReference>
<dbReference type="Gene3D" id="2.60.40.1120">
    <property type="entry name" value="Carboxypeptidase-like, regulatory domain"/>
    <property type="match status" value="1"/>
</dbReference>
<dbReference type="Pfam" id="PF13620">
    <property type="entry name" value="CarboxypepD_reg"/>
    <property type="match status" value="1"/>
</dbReference>
<keyword evidence="5 13" id="KW-0812">Transmembrane</keyword>
<gene>
    <name evidence="16" type="ORF">GCM10023143_24870</name>
</gene>
<dbReference type="InterPro" id="IPR010917">
    <property type="entry name" value="TonB_rcpt_CS"/>
</dbReference>
<feature type="chain" id="PRO_5046063774" evidence="14">
    <location>
        <begin position="20"/>
        <end position="789"/>
    </location>
</feature>
<evidence type="ECO:0000256" key="8">
    <source>
        <dbReference type="ARBA" id="ARBA00023065"/>
    </source>
</evidence>
<keyword evidence="7" id="KW-0408">Iron</keyword>
<dbReference type="InterPro" id="IPR010105">
    <property type="entry name" value="TonB_sidphr_rcpt"/>
</dbReference>
<dbReference type="InterPro" id="IPR012910">
    <property type="entry name" value="Plug_dom"/>
</dbReference>
<name>A0ABP8FZD6_9BACT</name>
<dbReference type="SUPFAM" id="SSF49452">
    <property type="entry name" value="Starch-binding domain-like"/>
    <property type="match status" value="1"/>
</dbReference>
<evidence type="ECO:0000256" key="11">
    <source>
        <dbReference type="ARBA" id="ARBA00023170"/>
    </source>
</evidence>
<evidence type="ECO:0000256" key="1">
    <source>
        <dbReference type="ARBA" id="ARBA00004571"/>
    </source>
</evidence>
<keyword evidence="12 13" id="KW-0998">Cell outer membrane</keyword>
<dbReference type="InterPro" id="IPR013784">
    <property type="entry name" value="Carb-bd-like_fold"/>
</dbReference>